<organism evidence="2">
    <name type="scientific">freshwater metagenome</name>
    <dbReference type="NCBI Taxonomy" id="449393"/>
    <lineage>
        <taxon>unclassified sequences</taxon>
        <taxon>metagenomes</taxon>
        <taxon>ecological metagenomes</taxon>
    </lineage>
</organism>
<name>A0A6J6FKB3_9ZZZZ</name>
<reference evidence="2" key="1">
    <citation type="submission" date="2020-05" db="EMBL/GenBank/DDBJ databases">
        <authorList>
            <person name="Chiriac C."/>
            <person name="Salcher M."/>
            <person name="Ghai R."/>
            <person name="Kavagutti S V."/>
        </authorList>
    </citation>
    <scope>NUCLEOTIDE SEQUENCE</scope>
</reference>
<dbReference type="EMBL" id="CAEZSR010000215">
    <property type="protein sequence ID" value="CAB4589010.1"/>
    <property type="molecule type" value="Genomic_DNA"/>
</dbReference>
<evidence type="ECO:0000313" key="2">
    <source>
        <dbReference type="EMBL" id="CAB4589010.1"/>
    </source>
</evidence>
<feature type="coiled-coil region" evidence="1">
    <location>
        <begin position="1"/>
        <end position="35"/>
    </location>
</feature>
<dbReference type="AlphaFoldDB" id="A0A6J6FKB3"/>
<accession>A0A6J6FKB3</accession>
<keyword evidence="1" id="KW-0175">Coiled coil</keyword>
<gene>
    <name evidence="2" type="ORF">UFOPK1493_03636</name>
</gene>
<protein>
    <submittedName>
        <fullName evidence="2">Unannotated protein</fullName>
    </submittedName>
</protein>
<sequence>MDAATDALRDAEAALAAAVAERDEMAARLADARIRLAELGDPDADDRA</sequence>
<proteinExistence type="predicted"/>
<evidence type="ECO:0000256" key="1">
    <source>
        <dbReference type="SAM" id="Coils"/>
    </source>
</evidence>